<keyword evidence="1" id="KW-0812">Transmembrane</keyword>
<feature type="transmembrane region" description="Helical" evidence="1">
    <location>
        <begin position="44"/>
        <end position="66"/>
    </location>
</feature>
<evidence type="ECO:0000313" key="2">
    <source>
        <dbReference type="EMBL" id="UQS83833.1"/>
    </source>
</evidence>
<evidence type="ECO:0000256" key="1">
    <source>
        <dbReference type="SAM" id="Phobius"/>
    </source>
</evidence>
<accession>A0ABY4PDI1</accession>
<gene>
    <name evidence="2" type="ORF">MOO47_01115</name>
</gene>
<dbReference type="RefSeq" id="WP_249513018.1">
    <property type="nucleotide sequence ID" value="NZ_CP093365.1"/>
</dbReference>
<feature type="transmembrane region" description="Helical" evidence="1">
    <location>
        <begin position="72"/>
        <end position="92"/>
    </location>
</feature>
<sequence length="93" mass="10163">MPMVKILILFFIAVLISLSIFLLKTIPNPFIQVDQQKLTALQHLLKTTAWLLIVTAILGIVILLLAPLTWNLITLVVGSLITGGFALTLAQLS</sequence>
<protein>
    <submittedName>
        <fullName evidence="2">Uncharacterized protein</fullName>
    </submittedName>
</protein>
<proteinExistence type="predicted"/>
<keyword evidence="1" id="KW-1133">Transmembrane helix</keyword>
<keyword evidence="3" id="KW-1185">Reference proteome</keyword>
<organism evidence="2 3">
    <name type="scientific">Bombilactobacillus thymidiniphilus</name>
    <dbReference type="NCBI Taxonomy" id="2923363"/>
    <lineage>
        <taxon>Bacteria</taxon>
        <taxon>Bacillati</taxon>
        <taxon>Bacillota</taxon>
        <taxon>Bacilli</taxon>
        <taxon>Lactobacillales</taxon>
        <taxon>Lactobacillaceae</taxon>
        <taxon>Bombilactobacillus</taxon>
    </lineage>
</organism>
<feature type="transmembrane region" description="Helical" evidence="1">
    <location>
        <begin position="6"/>
        <end position="23"/>
    </location>
</feature>
<dbReference type="EMBL" id="CP093365">
    <property type="protein sequence ID" value="UQS83833.1"/>
    <property type="molecule type" value="Genomic_DNA"/>
</dbReference>
<keyword evidence="1" id="KW-0472">Membrane</keyword>
<dbReference type="Proteomes" id="UP000831947">
    <property type="component" value="Chromosome"/>
</dbReference>
<name>A0ABY4PDI1_9LACO</name>
<evidence type="ECO:0000313" key="3">
    <source>
        <dbReference type="Proteomes" id="UP000831947"/>
    </source>
</evidence>
<reference evidence="2 3" key="1">
    <citation type="journal article" date="2022" name="Int. J. Syst. Evol. Microbiol.">
        <title>Apilactobacillus apisilvae sp. nov., Nicolia spurrieriana gen. nov. sp. nov., Bombilactobacillus folatiphilus sp. nov. and Bombilactobacillus thymidiniphilus sp. nov., four new lactic acid bacterial isolates from stingless bees Tetragonula carbonaria and Austroplebeia australis.</title>
        <authorList>
            <person name="Oliphant S.A."/>
            <person name="Watson-Haigh N.S."/>
            <person name="Sumby K.M."/>
            <person name="Gardner J."/>
            <person name="Groom S."/>
            <person name="Jiranek V."/>
        </authorList>
    </citation>
    <scope>NUCLEOTIDE SEQUENCE [LARGE SCALE GENOMIC DNA]</scope>
    <source>
        <strain evidence="2 3">SG4_A1</strain>
    </source>
</reference>